<dbReference type="InterPro" id="IPR050121">
    <property type="entry name" value="Cytochrome_P450_monoxygenase"/>
</dbReference>
<dbReference type="GO" id="GO:0016705">
    <property type="term" value="F:oxidoreductase activity, acting on paired donors, with incorporation or reduction of molecular oxygen"/>
    <property type="evidence" value="ECO:0007669"/>
    <property type="project" value="InterPro"/>
</dbReference>
<evidence type="ECO:0000256" key="2">
    <source>
        <dbReference type="ARBA" id="ARBA00010617"/>
    </source>
</evidence>
<dbReference type="InterPro" id="IPR017972">
    <property type="entry name" value="Cyt_P450_CS"/>
</dbReference>
<protein>
    <submittedName>
        <fullName evidence="8">Cytochrome P450</fullName>
    </submittedName>
</protein>
<comment type="similarity">
    <text evidence="2 6">Belongs to the cytochrome P450 family.</text>
</comment>
<dbReference type="PROSITE" id="PS00086">
    <property type="entry name" value="CYTOCHROME_P450"/>
    <property type="match status" value="1"/>
</dbReference>
<organism evidence="8 9">
    <name type="scientific">Phascolomyces articulosus</name>
    <dbReference type="NCBI Taxonomy" id="60185"/>
    <lineage>
        <taxon>Eukaryota</taxon>
        <taxon>Fungi</taxon>
        <taxon>Fungi incertae sedis</taxon>
        <taxon>Mucoromycota</taxon>
        <taxon>Mucoromycotina</taxon>
        <taxon>Mucoromycetes</taxon>
        <taxon>Mucorales</taxon>
        <taxon>Lichtheimiaceae</taxon>
        <taxon>Phascolomyces</taxon>
    </lineage>
</organism>
<evidence type="ECO:0000256" key="3">
    <source>
        <dbReference type="ARBA" id="ARBA00022723"/>
    </source>
</evidence>
<keyword evidence="4 5" id="KW-0408">Iron</keyword>
<dbReference type="GO" id="GO:0005506">
    <property type="term" value="F:iron ion binding"/>
    <property type="evidence" value="ECO:0007669"/>
    <property type="project" value="InterPro"/>
</dbReference>
<gene>
    <name evidence="8" type="ORF">BDA99DRAFT_76458</name>
</gene>
<feature type="compositionally biased region" description="Basic and acidic residues" evidence="7">
    <location>
        <begin position="175"/>
        <end position="185"/>
    </location>
</feature>
<feature type="region of interest" description="Disordered" evidence="7">
    <location>
        <begin position="175"/>
        <end position="198"/>
    </location>
</feature>
<evidence type="ECO:0000313" key="8">
    <source>
        <dbReference type="EMBL" id="KAI9261441.1"/>
    </source>
</evidence>
<dbReference type="Gene3D" id="1.10.630.10">
    <property type="entry name" value="Cytochrome P450"/>
    <property type="match status" value="1"/>
</dbReference>
<feature type="region of interest" description="Disordered" evidence="7">
    <location>
        <begin position="347"/>
        <end position="373"/>
    </location>
</feature>
<keyword evidence="6" id="KW-0503">Monooxygenase</keyword>
<evidence type="ECO:0000256" key="1">
    <source>
        <dbReference type="ARBA" id="ARBA00001971"/>
    </source>
</evidence>
<dbReference type="GO" id="GO:0020037">
    <property type="term" value="F:heme binding"/>
    <property type="evidence" value="ECO:0007669"/>
    <property type="project" value="InterPro"/>
</dbReference>
<evidence type="ECO:0000256" key="6">
    <source>
        <dbReference type="RuleBase" id="RU000461"/>
    </source>
</evidence>
<evidence type="ECO:0000256" key="5">
    <source>
        <dbReference type="PIRSR" id="PIRSR602401-1"/>
    </source>
</evidence>
<comment type="cofactor">
    <cofactor evidence="1 5">
        <name>heme</name>
        <dbReference type="ChEBI" id="CHEBI:30413"/>
    </cofactor>
</comment>
<dbReference type="PRINTS" id="PR00385">
    <property type="entry name" value="P450"/>
</dbReference>
<keyword evidence="5 6" id="KW-0349">Heme</keyword>
<dbReference type="Proteomes" id="UP001209540">
    <property type="component" value="Unassembled WGS sequence"/>
</dbReference>
<evidence type="ECO:0000313" key="9">
    <source>
        <dbReference type="Proteomes" id="UP001209540"/>
    </source>
</evidence>
<dbReference type="PANTHER" id="PTHR24305:SF166">
    <property type="entry name" value="CYTOCHROME P450 12A4, MITOCHONDRIAL-RELATED"/>
    <property type="match status" value="1"/>
</dbReference>
<comment type="caution">
    <text evidence="8">The sequence shown here is derived from an EMBL/GenBank/DDBJ whole genome shotgun (WGS) entry which is preliminary data.</text>
</comment>
<dbReference type="EMBL" id="JAIXMP010000015">
    <property type="protein sequence ID" value="KAI9261441.1"/>
    <property type="molecule type" value="Genomic_DNA"/>
</dbReference>
<feature type="binding site" description="axial binding residue" evidence="5">
    <location>
        <position position="395"/>
    </location>
    <ligand>
        <name>heme</name>
        <dbReference type="ChEBI" id="CHEBI:30413"/>
    </ligand>
    <ligandPart>
        <name>Fe</name>
        <dbReference type="ChEBI" id="CHEBI:18248"/>
    </ligandPart>
</feature>
<keyword evidence="6" id="KW-0560">Oxidoreductase</keyword>
<dbReference type="InterPro" id="IPR001128">
    <property type="entry name" value="Cyt_P450"/>
</dbReference>
<proteinExistence type="inferred from homology"/>
<evidence type="ECO:0000256" key="4">
    <source>
        <dbReference type="ARBA" id="ARBA00023004"/>
    </source>
</evidence>
<dbReference type="InterPro" id="IPR036396">
    <property type="entry name" value="Cyt_P450_sf"/>
</dbReference>
<dbReference type="InterPro" id="IPR002401">
    <property type="entry name" value="Cyt_P450_E_grp-I"/>
</dbReference>
<dbReference type="GO" id="GO:0004497">
    <property type="term" value="F:monooxygenase activity"/>
    <property type="evidence" value="ECO:0007669"/>
    <property type="project" value="UniProtKB-KW"/>
</dbReference>
<dbReference type="PANTHER" id="PTHR24305">
    <property type="entry name" value="CYTOCHROME P450"/>
    <property type="match status" value="1"/>
</dbReference>
<keyword evidence="9" id="KW-1185">Reference proteome</keyword>
<dbReference type="SUPFAM" id="SSF48264">
    <property type="entry name" value="Cytochrome P450"/>
    <property type="match status" value="1"/>
</dbReference>
<dbReference type="PRINTS" id="PR00463">
    <property type="entry name" value="EP450I"/>
</dbReference>
<sequence>MFGSEFTKTALGEFWTGTILGRFIIGPNLFCVVDRQWKKQRKIANPAFRRSMPLPLFGRLTQKLFKVIDSSTTGEDTPITINVHPLMKRWTLDTLGNASFEFDFGAIDDSNNEWVLRYETILHACEAPLFALFPFLERRFLNWFPERKRIHDELTLFLDKMQEIIDKKRNKLLEQQKQQQDELGQKKASPSSSDDSDYSNEDLLSLMIQNQLQETDVNNTLTDEELKSNLCVFFMAGNDTTTAALSFMIYHLAKHPEIQERARQEAFRVLGNEPTDIIPTIQQSQELVYITMVINETLRITGPADSLTPRTATKDTELGGVFIPKGTNVTVSLYELHHNPRFWDQPDVFDPERFASSDSQQNNGDDDDANNNSINATHCSNKEMFAPFSSGSRVCIGKNLSMAQQKLFLPMLLRKYRWDLPEDSIHREKVITETTMDVVHPVNLNINFKRIY</sequence>
<evidence type="ECO:0000256" key="7">
    <source>
        <dbReference type="SAM" id="MobiDB-lite"/>
    </source>
</evidence>
<reference evidence="8" key="2">
    <citation type="submission" date="2023-02" db="EMBL/GenBank/DDBJ databases">
        <authorList>
            <consortium name="DOE Joint Genome Institute"/>
            <person name="Mondo S.J."/>
            <person name="Chang Y."/>
            <person name="Wang Y."/>
            <person name="Ahrendt S."/>
            <person name="Andreopoulos W."/>
            <person name="Barry K."/>
            <person name="Beard J."/>
            <person name="Benny G.L."/>
            <person name="Blankenship S."/>
            <person name="Bonito G."/>
            <person name="Cuomo C."/>
            <person name="Desiro A."/>
            <person name="Gervers K.A."/>
            <person name="Hundley H."/>
            <person name="Kuo A."/>
            <person name="LaButti K."/>
            <person name="Lang B.F."/>
            <person name="Lipzen A."/>
            <person name="O'Donnell K."/>
            <person name="Pangilinan J."/>
            <person name="Reynolds N."/>
            <person name="Sandor L."/>
            <person name="Smith M.W."/>
            <person name="Tsang A."/>
            <person name="Grigoriev I.V."/>
            <person name="Stajich J.E."/>
            <person name="Spatafora J.W."/>
        </authorList>
    </citation>
    <scope>NUCLEOTIDE SEQUENCE</scope>
    <source>
        <strain evidence="8">RSA 2281</strain>
    </source>
</reference>
<reference evidence="8" key="1">
    <citation type="journal article" date="2022" name="IScience">
        <title>Evolution of zygomycete secretomes and the origins of terrestrial fungal ecologies.</title>
        <authorList>
            <person name="Chang Y."/>
            <person name="Wang Y."/>
            <person name="Mondo S."/>
            <person name="Ahrendt S."/>
            <person name="Andreopoulos W."/>
            <person name="Barry K."/>
            <person name="Beard J."/>
            <person name="Benny G.L."/>
            <person name="Blankenship S."/>
            <person name="Bonito G."/>
            <person name="Cuomo C."/>
            <person name="Desiro A."/>
            <person name="Gervers K.A."/>
            <person name="Hundley H."/>
            <person name="Kuo A."/>
            <person name="LaButti K."/>
            <person name="Lang B.F."/>
            <person name="Lipzen A."/>
            <person name="O'Donnell K."/>
            <person name="Pangilinan J."/>
            <person name="Reynolds N."/>
            <person name="Sandor L."/>
            <person name="Smith M.E."/>
            <person name="Tsang A."/>
            <person name="Grigoriev I.V."/>
            <person name="Stajich J.E."/>
            <person name="Spatafora J.W."/>
        </authorList>
    </citation>
    <scope>NUCLEOTIDE SEQUENCE</scope>
    <source>
        <strain evidence="8">RSA 2281</strain>
    </source>
</reference>
<keyword evidence="3 5" id="KW-0479">Metal-binding</keyword>
<name>A0AAD5K8Y0_9FUNG</name>
<dbReference type="AlphaFoldDB" id="A0AAD5K8Y0"/>
<dbReference type="Pfam" id="PF00067">
    <property type="entry name" value="p450"/>
    <property type="match status" value="1"/>
</dbReference>
<accession>A0AAD5K8Y0</accession>